<sequence length="735" mass="84045">MEKGKIETSQRHTVRSIRAAMQGNAIRALVELITNSDDSYIRLEDDDKPCKGKIEIEYNKEGYCGNFAVRDFAEGMSIDDVNKNFKTYGSATSGMKAGKRVRGYFGQGAKDALAGMIDGKICTFKNDKFVECKLFIEEGESWYEISDQIEATQELRTTHKISENGTIAYFKADPHQLICSVPQFNTVQEELANNYLLRKIMMNPKRRIVLLDLDSRKERPLFYKKPPGKEILADEFIISYGDYGDFPINISIWRAIKDLSQTGDDRDGSLLIVDEEDAVLDISLFRYETEPLAWKFFGEVKINRFRDLLEKEEPVLRQERDGIENKHPFCQKLINEIEKRIEEKIKEERSRKQKEIASKIDREEVSRYKKAFRILNKIAETEAQDVTNLGGDPTDTEEEPPKGFCIYPQSAQITVAKRYALQLRFSTKVIPYGSNIKIACNSSKFHLSTTDIKVTTEDGSGIITKYITVEGREPNIIGTITATTGIHLTESNVHVIPEKEFLFSEGMVFQPESLTLRPNQPRRVHLLVYVKMIEGGCRIKISSDNESIQISKNKVVVNENEAERHIFKQELEIWGTGADQDAVITAEYESFMALLEVKVRSKKDAEEKGRKGMFNEPDYDFEPEPLMRTSFSGETGKVIIYVNFPSIKHYIGDECQYRKTIPGQVLIADLVAERCFYEIARKSVESSGALLNPQSRIDKIQNKAYDLSMRFGKRIHEALVDQSLIIEHKKNFGEQ</sequence>
<evidence type="ECO:0000313" key="2">
    <source>
        <dbReference type="Proteomes" id="UP000319619"/>
    </source>
</evidence>
<dbReference type="Proteomes" id="UP000319619">
    <property type="component" value="Unassembled WGS sequence"/>
</dbReference>
<comment type="caution">
    <text evidence="1">The sequence shown here is derived from an EMBL/GenBank/DDBJ whole genome shotgun (WGS) entry which is preliminary data.</text>
</comment>
<dbReference type="AlphaFoldDB" id="A0A532URL7"/>
<dbReference type="EMBL" id="NJBN01000012">
    <property type="protein sequence ID" value="TKJ37571.1"/>
    <property type="molecule type" value="Genomic_DNA"/>
</dbReference>
<name>A0A532URL7_UNCL8</name>
<accession>A0A532URL7</accession>
<organism evidence="1 2">
    <name type="scientific">candidate division LCP-89 bacterium B3_LCP</name>
    <dbReference type="NCBI Taxonomy" id="2012998"/>
    <lineage>
        <taxon>Bacteria</taxon>
        <taxon>Pseudomonadati</taxon>
        <taxon>Bacteria division LCP-89</taxon>
    </lineage>
</organism>
<dbReference type="Gene3D" id="3.30.565.10">
    <property type="entry name" value="Histidine kinase-like ATPase, C-terminal domain"/>
    <property type="match status" value="1"/>
</dbReference>
<protein>
    <submittedName>
        <fullName evidence="1">Uncharacterized protein</fullName>
    </submittedName>
</protein>
<proteinExistence type="predicted"/>
<evidence type="ECO:0000313" key="1">
    <source>
        <dbReference type="EMBL" id="TKJ37571.1"/>
    </source>
</evidence>
<dbReference type="SUPFAM" id="SSF55874">
    <property type="entry name" value="ATPase domain of HSP90 chaperone/DNA topoisomerase II/histidine kinase"/>
    <property type="match status" value="1"/>
</dbReference>
<reference evidence="1 2" key="1">
    <citation type="submission" date="2017-06" db="EMBL/GenBank/DDBJ databases">
        <title>Novel microbial phyla capable of carbon fixation and sulfur reduction in deep-sea sediments.</title>
        <authorList>
            <person name="Huang J."/>
            <person name="Baker B."/>
            <person name="Wang Y."/>
        </authorList>
    </citation>
    <scope>NUCLEOTIDE SEQUENCE [LARGE SCALE GENOMIC DNA]</scope>
    <source>
        <strain evidence="1">B3_LCP</strain>
    </source>
</reference>
<gene>
    <name evidence="1" type="ORF">CEE37_13735</name>
</gene>
<dbReference type="InterPro" id="IPR036890">
    <property type="entry name" value="HATPase_C_sf"/>
</dbReference>